<comment type="caution">
    <text evidence="2">The sequence shown here is derived from an EMBL/GenBank/DDBJ whole genome shotgun (WGS) entry which is preliminary data.</text>
</comment>
<feature type="transmembrane region" description="Helical" evidence="1">
    <location>
        <begin position="198"/>
        <end position="217"/>
    </location>
</feature>
<sequence>MPASILFAILAAGQLALVGWCGMRYRRTGDRMLVVPALVCAALVYDNAILAAGRWIGVGAFLETLSVFRFVAHIVLTPLLMPWACAAAGLAGVVWMRRLWVRAAVYAGMLSVTALGVFGELTRLSLRPAEWAGTIRYTTEHSSLAGILPPVITVLVVLVAAVAVWRVRGYRLWTVTTATMAVVSAAMLPMLLTNVAELVFAWGFVATAMWLSGPGRVPVPPGQRRAID</sequence>
<reference evidence="2 3" key="1">
    <citation type="submission" date="2020-04" db="EMBL/GenBank/DDBJ databases">
        <title>MicrobeNet Type strains.</title>
        <authorList>
            <person name="Nicholson A.C."/>
        </authorList>
    </citation>
    <scope>NUCLEOTIDE SEQUENCE [LARGE SCALE GENOMIC DNA]</scope>
    <source>
        <strain evidence="2 3">DSM 45078</strain>
    </source>
</reference>
<name>A0A846XKD0_9NOCA</name>
<feature type="transmembrane region" description="Helical" evidence="1">
    <location>
        <begin position="70"/>
        <end position="96"/>
    </location>
</feature>
<dbReference type="EMBL" id="JAAXOO010000007">
    <property type="protein sequence ID" value="NKY36462.1"/>
    <property type="molecule type" value="Genomic_DNA"/>
</dbReference>
<accession>A0A846XKD0</accession>
<organism evidence="2 3">
    <name type="scientific">Nocardia speluncae</name>
    <dbReference type="NCBI Taxonomy" id="419477"/>
    <lineage>
        <taxon>Bacteria</taxon>
        <taxon>Bacillati</taxon>
        <taxon>Actinomycetota</taxon>
        <taxon>Actinomycetes</taxon>
        <taxon>Mycobacteriales</taxon>
        <taxon>Nocardiaceae</taxon>
        <taxon>Nocardia</taxon>
    </lineage>
</organism>
<keyword evidence="1" id="KW-1133">Transmembrane helix</keyword>
<dbReference type="AlphaFoldDB" id="A0A846XKD0"/>
<protein>
    <submittedName>
        <fullName evidence="2">Uncharacterized protein</fullName>
    </submittedName>
</protein>
<gene>
    <name evidence="2" type="ORF">HGA13_25830</name>
</gene>
<dbReference type="Proteomes" id="UP000565715">
    <property type="component" value="Unassembled WGS sequence"/>
</dbReference>
<feature type="transmembrane region" description="Helical" evidence="1">
    <location>
        <begin position="35"/>
        <end position="58"/>
    </location>
</feature>
<feature type="transmembrane region" description="Helical" evidence="1">
    <location>
        <begin position="6"/>
        <end position="23"/>
    </location>
</feature>
<evidence type="ECO:0000313" key="2">
    <source>
        <dbReference type="EMBL" id="NKY36462.1"/>
    </source>
</evidence>
<keyword evidence="3" id="KW-1185">Reference proteome</keyword>
<dbReference type="RefSeq" id="WP_068038357.1">
    <property type="nucleotide sequence ID" value="NZ_JAAXOO010000007.1"/>
</dbReference>
<feature type="transmembrane region" description="Helical" evidence="1">
    <location>
        <begin position="144"/>
        <end position="165"/>
    </location>
</feature>
<proteinExistence type="predicted"/>
<evidence type="ECO:0000256" key="1">
    <source>
        <dbReference type="SAM" id="Phobius"/>
    </source>
</evidence>
<evidence type="ECO:0000313" key="3">
    <source>
        <dbReference type="Proteomes" id="UP000565715"/>
    </source>
</evidence>
<keyword evidence="1" id="KW-0812">Transmembrane</keyword>
<keyword evidence="1" id="KW-0472">Membrane</keyword>
<feature type="transmembrane region" description="Helical" evidence="1">
    <location>
        <begin position="172"/>
        <end position="192"/>
    </location>
</feature>
<feature type="transmembrane region" description="Helical" evidence="1">
    <location>
        <begin position="103"/>
        <end position="124"/>
    </location>
</feature>